<dbReference type="Gene3D" id="1.10.10.60">
    <property type="entry name" value="Homeodomain-like"/>
    <property type="match status" value="1"/>
</dbReference>
<evidence type="ECO:0000256" key="2">
    <source>
        <dbReference type="ARBA" id="ARBA00023125"/>
    </source>
</evidence>
<sequence>MCGMAAPRSRPAGQVGRPGYDLDSLLAVAVTVFNQRGYDGTSMEHLASRLGITKSSIYHHVPGKAELLRLSVNRALDALFAATREPDTTTGPAIDRLENLVRRSIHVLVEQLPYVTLLLRIRGNTTVERRALARRREFDQIVEQLVQEAAEEGSVRPDVDPALTSRLIFGTVNSLVEWYKPTRGLGADALADAVVKSLFDGLRVPSSGQR</sequence>
<evidence type="ECO:0000256" key="4">
    <source>
        <dbReference type="PROSITE-ProRule" id="PRU00335"/>
    </source>
</evidence>
<evidence type="ECO:0000259" key="5">
    <source>
        <dbReference type="PROSITE" id="PS50977"/>
    </source>
</evidence>
<dbReference type="PRINTS" id="PR00455">
    <property type="entry name" value="HTHTETR"/>
</dbReference>
<dbReference type="PANTHER" id="PTHR30055">
    <property type="entry name" value="HTH-TYPE TRANSCRIPTIONAL REGULATOR RUTR"/>
    <property type="match status" value="1"/>
</dbReference>
<dbReference type="EMBL" id="LZKJ01000059">
    <property type="protein sequence ID" value="OBI49808.1"/>
    <property type="molecule type" value="Genomic_DNA"/>
</dbReference>
<evidence type="ECO:0000313" key="7">
    <source>
        <dbReference type="Proteomes" id="UP000093592"/>
    </source>
</evidence>
<accession>A0A1A2ZJE6</accession>
<dbReference type="Pfam" id="PF00440">
    <property type="entry name" value="TetR_N"/>
    <property type="match status" value="1"/>
</dbReference>
<keyword evidence="2 4" id="KW-0238">DNA-binding</keyword>
<gene>
    <name evidence="6" type="ORF">A5707_16315</name>
</gene>
<dbReference type="InterPro" id="IPR036271">
    <property type="entry name" value="Tet_transcr_reg_TetR-rel_C_sf"/>
</dbReference>
<protein>
    <submittedName>
        <fullName evidence="6">TetR family transcriptional regulator</fullName>
    </submittedName>
</protein>
<dbReference type="AlphaFoldDB" id="A0A1A2ZJE6"/>
<keyword evidence="1" id="KW-0805">Transcription regulation</keyword>
<comment type="caution">
    <text evidence="6">The sequence shown here is derived from an EMBL/GenBank/DDBJ whole genome shotgun (WGS) entry which is preliminary data.</text>
</comment>
<dbReference type="PROSITE" id="PS50977">
    <property type="entry name" value="HTH_TETR_2"/>
    <property type="match status" value="1"/>
</dbReference>
<dbReference type="Gene3D" id="1.10.357.10">
    <property type="entry name" value="Tetracycline Repressor, domain 2"/>
    <property type="match status" value="1"/>
</dbReference>
<dbReference type="GO" id="GO:0003700">
    <property type="term" value="F:DNA-binding transcription factor activity"/>
    <property type="evidence" value="ECO:0007669"/>
    <property type="project" value="TreeGrafter"/>
</dbReference>
<dbReference type="InterPro" id="IPR001647">
    <property type="entry name" value="HTH_TetR"/>
</dbReference>
<dbReference type="InterPro" id="IPR009057">
    <property type="entry name" value="Homeodomain-like_sf"/>
</dbReference>
<dbReference type="InterPro" id="IPR050109">
    <property type="entry name" value="HTH-type_TetR-like_transc_reg"/>
</dbReference>
<dbReference type="GO" id="GO:0000976">
    <property type="term" value="F:transcription cis-regulatory region binding"/>
    <property type="evidence" value="ECO:0007669"/>
    <property type="project" value="TreeGrafter"/>
</dbReference>
<dbReference type="SUPFAM" id="SSF48498">
    <property type="entry name" value="Tetracyclin repressor-like, C-terminal domain"/>
    <property type="match status" value="1"/>
</dbReference>
<name>A0A1A2ZJE6_9MYCO</name>
<evidence type="ECO:0000256" key="3">
    <source>
        <dbReference type="ARBA" id="ARBA00023163"/>
    </source>
</evidence>
<proteinExistence type="predicted"/>
<feature type="DNA-binding region" description="H-T-H motif" evidence="4">
    <location>
        <begin position="42"/>
        <end position="61"/>
    </location>
</feature>
<reference evidence="7" key="1">
    <citation type="submission" date="2016-06" db="EMBL/GenBank/DDBJ databases">
        <authorList>
            <person name="Sutton G."/>
            <person name="Brinkac L."/>
            <person name="Sanka R."/>
            <person name="Adams M."/>
            <person name="Lau E."/>
            <person name="Sam S."/>
            <person name="Sreng N."/>
            <person name="Him V."/>
            <person name="Kerleguer A."/>
            <person name="Cheng S."/>
        </authorList>
    </citation>
    <scope>NUCLEOTIDE SEQUENCE [LARGE SCALE GENOMIC DNA]</scope>
    <source>
        <strain evidence="7">E861</strain>
    </source>
</reference>
<dbReference type="Pfam" id="PF17932">
    <property type="entry name" value="TetR_C_24"/>
    <property type="match status" value="1"/>
</dbReference>
<evidence type="ECO:0000313" key="6">
    <source>
        <dbReference type="EMBL" id="OBI49808.1"/>
    </source>
</evidence>
<dbReference type="PANTHER" id="PTHR30055:SF234">
    <property type="entry name" value="HTH-TYPE TRANSCRIPTIONAL REGULATOR BETI"/>
    <property type="match status" value="1"/>
</dbReference>
<feature type="domain" description="HTH tetR-type" evidence="5">
    <location>
        <begin position="19"/>
        <end position="79"/>
    </location>
</feature>
<keyword evidence="3" id="KW-0804">Transcription</keyword>
<dbReference type="SUPFAM" id="SSF46689">
    <property type="entry name" value="Homeodomain-like"/>
    <property type="match status" value="1"/>
</dbReference>
<organism evidence="6 7">
    <name type="scientific">Mycobacterium kyorinense</name>
    <dbReference type="NCBI Taxonomy" id="487514"/>
    <lineage>
        <taxon>Bacteria</taxon>
        <taxon>Bacillati</taxon>
        <taxon>Actinomycetota</taxon>
        <taxon>Actinomycetes</taxon>
        <taxon>Mycobacteriales</taxon>
        <taxon>Mycobacteriaceae</taxon>
        <taxon>Mycobacterium</taxon>
    </lineage>
</organism>
<dbReference type="Proteomes" id="UP000093592">
    <property type="component" value="Unassembled WGS sequence"/>
</dbReference>
<evidence type="ECO:0000256" key="1">
    <source>
        <dbReference type="ARBA" id="ARBA00023015"/>
    </source>
</evidence>
<dbReference type="InterPro" id="IPR041490">
    <property type="entry name" value="KstR2_TetR_C"/>
</dbReference>